<gene>
    <name evidence="1" type="ORF">NMU03_11680</name>
</gene>
<evidence type="ECO:0000313" key="2">
    <source>
        <dbReference type="Proteomes" id="UP001060112"/>
    </source>
</evidence>
<dbReference type="Pfam" id="PF02585">
    <property type="entry name" value="PIG-L"/>
    <property type="match status" value="1"/>
</dbReference>
<dbReference type="Gene3D" id="3.40.50.10320">
    <property type="entry name" value="LmbE-like"/>
    <property type="match status" value="1"/>
</dbReference>
<dbReference type="Proteomes" id="UP001060112">
    <property type="component" value="Chromosome"/>
</dbReference>
<proteinExistence type="predicted"/>
<evidence type="ECO:0000313" key="1">
    <source>
        <dbReference type="EMBL" id="UTY38331.1"/>
    </source>
</evidence>
<dbReference type="PANTHER" id="PTHR12993">
    <property type="entry name" value="N-ACETYLGLUCOSAMINYL-PHOSPHATIDYLINOSITOL DE-N-ACETYLASE-RELATED"/>
    <property type="match status" value="1"/>
</dbReference>
<accession>A0ABY5HZ51</accession>
<keyword evidence="2" id="KW-1185">Reference proteome</keyword>
<name>A0ABY5HZ51_9FIRM</name>
<dbReference type="Gene3D" id="2.60.40.1080">
    <property type="match status" value="3"/>
</dbReference>
<dbReference type="EMBL" id="CP101620">
    <property type="protein sequence ID" value="UTY38331.1"/>
    <property type="molecule type" value="Genomic_DNA"/>
</dbReference>
<dbReference type="InterPro" id="IPR008964">
    <property type="entry name" value="Invasin/intimin_cell_adhesion"/>
</dbReference>
<reference evidence="1" key="1">
    <citation type="submission" date="2022-07" db="EMBL/GenBank/DDBJ databases">
        <title>Faecal culturing of patients with breast cancer.</title>
        <authorList>
            <person name="Teng N.M.Y."/>
            <person name="Kiu R."/>
            <person name="Evans R."/>
            <person name="Baker D.J."/>
            <person name="Zenner C."/>
            <person name="Robinson S.D."/>
            <person name="Hall L.J."/>
        </authorList>
    </citation>
    <scope>NUCLEOTIDE SEQUENCE</scope>
    <source>
        <strain evidence="1">LH1062</strain>
    </source>
</reference>
<dbReference type="InterPro" id="IPR003737">
    <property type="entry name" value="GlcNAc_PI_deacetylase-related"/>
</dbReference>
<dbReference type="SUPFAM" id="SSF102588">
    <property type="entry name" value="LmbE-like"/>
    <property type="match status" value="1"/>
</dbReference>
<protein>
    <submittedName>
        <fullName evidence="1">PIG-L family deacetylase</fullName>
    </submittedName>
</protein>
<organism evidence="1 2">
    <name type="scientific">Allocoprobacillus halotolerans</name>
    <dbReference type="NCBI Taxonomy" id="2944914"/>
    <lineage>
        <taxon>Bacteria</taxon>
        <taxon>Bacillati</taxon>
        <taxon>Bacillota</taxon>
        <taxon>Erysipelotrichia</taxon>
        <taxon>Erysipelotrichales</taxon>
        <taxon>Erysipelotrichaceae</taxon>
        <taxon>Allocoprobacillus</taxon>
    </lineage>
</organism>
<dbReference type="PANTHER" id="PTHR12993:SF11">
    <property type="entry name" value="N-ACETYLGLUCOSAMINYL-PHOSPHATIDYLINOSITOL DE-N-ACETYLASE"/>
    <property type="match status" value="1"/>
</dbReference>
<dbReference type="SUPFAM" id="SSF49373">
    <property type="entry name" value="Invasin/intimin cell-adhesion fragments"/>
    <property type="match status" value="3"/>
</dbReference>
<dbReference type="RefSeq" id="WP_290138589.1">
    <property type="nucleotide sequence ID" value="NZ_CP101620.1"/>
</dbReference>
<sequence>MKSTNLDLYEQDVGKLDVELSDNQFIDNLKYTVDDNEILQIDNQGNYKALKAGTTHISVQVEGTNQKVDCYVHIFPFIKIQDIQLKDVPQYDLYPGMKFSLKFNILPEGATQKDIHIVSSNSDIFEVNNQGNIEVKGIGEATIKISVNKTSVSKEVKLKSIEKPKVDETLYCRHNDELKIETHKGYQLSYSHIEKNKDIIYESENNDIASVSPEGLLYAKRPGYTVIKWRVGNKTYRCQLIVKCDNGLINLSDLSQAGINESHKLMIVAHPDDETLWGGGHLLDGGWFVVVLTNGYNNQRVKELTNALSISHTHFIILNYPDLKSKKVKDDWNYVQKGMSKDIETLLKYKQWDQVVTHNPKGEYGHIHHKMTNQLVKKLAINLKIYDKLYYFGKFYSNDGKFYGNPKMPDGLKSTYSGEKLKMKNMMIDKFTSQKKLFKNIGNK</sequence>
<dbReference type="InterPro" id="IPR024078">
    <property type="entry name" value="LmbE-like_dom_sf"/>
</dbReference>